<dbReference type="RefSeq" id="WP_249769036.1">
    <property type="nucleotide sequence ID" value="NZ_CP097332.1"/>
</dbReference>
<feature type="transmembrane region" description="Helical" evidence="2">
    <location>
        <begin position="95"/>
        <end position="117"/>
    </location>
</feature>
<evidence type="ECO:0000313" key="4">
    <source>
        <dbReference type="Proteomes" id="UP001056336"/>
    </source>
</evidence>
<reference evidence="3" key="2">
    <citation type="submission" date="2022-05" db="EMBL/GenBank/DDBJ databases">
        <authorList>
            <person name="Kim J.-S."/>
            <person name="Lee K."/>
            <person name="Suh M."/>
            <person name="Eom M."/>
            <person name="Kim J.-S."/>
            <person name="Kim D.-S."/>
            <person name="Ko S.-H."/>
            <person name="Shin Y."/>
            <person name="Lee J.-S."/>
        </authorList>
    </citation>
    <scope>NUCLEOTIDE SEQUENCE</scope>
    <source>
        <strain evidence="3">N237</strain>
    </source>
</reference>
<evidence type="ECO:0000313" key="3">
    <source>
        <dbReference type="EMBL" id="UQX86684.1"/>
    </source>
</evidence>
<accession>A0ABY4QTL8</accession>
<feature type="region of interest" description="Disordered" evidence="1">
    <location>
        <begin position="1"/>
        <end position="43"/>
    </location>
</feature>
<evidence type="ECO:0000256" key="2">
    <source>
        <dbReference type="SAM" id="Phobius"/>
    </source>
</evidence>
<keyword evidence="2" id="KW-1133">Transmembrane helix</keyword>
<protein>
    <submittedName>
        <fullName evidence="3">Uncharacterized protein</fullName>
    </submittedName>
</protein>
<keyword evidence="2" id="KW-0472">Membrane</keyword>
<gene>
    <name evidence="3" type="ORF">M6D93_10205</name>
</gene>
<dbReference type="EMBL" id="CP097332">
    <property type="protein sequence ID" value="UQX86684.1"/>
    <property type="molecule type" value="Genomic_DNA"/>
</dbReference>
<reference evidence="3" key="1">
    <citation type="journal article" date="2018" name="Int. J. Syst. Evol. Microbiol.">
        <title>Jatrophihabitans telluris sp. nov., isolated from sediment soil of lava forest wetlands and the emended description of the genus Jatrophihabitans.</title>
        <authorList>
            <person name="Lee K.C."/>
            <person name="Suh M.K."/>
            <person name="Eom M.K."/>
            <person name="Kim K.K."/>
            <person name="Kim J.S."/>
            <person name="Kim D.S."/>
            <person name="Ko S.H."/>
            <person name="Shin Y.K."/>
            <person name="Lee J.S."/>
        </authorList>
    </citation>
    <scope>NUCLEOTIDE SEQUENCE</scope>
    <source>
        <strain evidence="3">N237</strain>
    </source>
</reference>
<proteinExistence type="predicted"/>
<keyword evidence="2" id="KW-0812">Transmembrane</keyword>
<sequence>MPSTPGPSDLPEESPANADARANVSAGNDAQRRSEELRARLRTPLPQVSSRAEIVYLDPRRDRPVSQYSPEGEIRMMGEFAAGLSRHRSVSRPMAYGLVIIVLLPILLSALALILGML</sequence>
<evidence type="ECO:0000256" key="1">
    <source>
        <dbReference type="SAM" id="MobiDB-lite"/>
    </source>
</evidence>
<name>A0ABY4QTL8_9ACTN</name>
<feature type="compositionally biased region" description="Basic and acidic residues" evidence="1">
    <location>
        <begin position="30"/>
        <end position="39"/>
    </location>
</feature>
<organism evidence="3 4">
    <name type="scientific">Jatrophihabitans telluris</name>
    <dbReference type="NCBI Taxonomy" id="2038343"/>
    <lineage>
        <taxon>Bacteria</taxon>
        <taxon>Bacillati</taxon>
        <taxon>Actinomycetota</taxon>
        <taxon>Actinomycetes</taxon>
        <taxon>Jatrophihabitantales</taxon>
        <taxon>Jatrophihabitantaceae</taxon>
        <taxon>Jatrophihabitans</taxon>
    </lineage>
</organism>
<dbReference type="Proteomes" id="UP001056336">
    <property type="component" value="Chromosome"/>
</dbReference>
<keyword evidence="4" id="KW-1185">Reference proteome</keyword>